<feature type="transmembrane region" description="Helical" evidence="6">
    <location>
        <begin position="464"/>
        <end position="484"/>
    </location>
</feature>
<protein>
    <recommendedName>
        <fullName evidence="7">Major facilitator superfamily (MFS) profile domain-containing protein</fullName>
    </recommendedName>
</protein>
<dbReference type="GeneID" id="27319903"/>
<dbReference type="Pfam" id="PF07690">
    <property type="entry name" value="MFS_1"/>
    <property type="match status" value="1"/>
</dbReference>
<dbReference type="PROSITE" id="PS50850">
    <property type="entry name" value="MFS"/>
    <property type="match status" value="1"/>
</dbReference>
<proteinExistence type="predicted"/>
<feature type="transmembrane region" description="Helical" evidence="6">
    <location>
        <begin position="388"/>
        <end position="409"/>
    </location>
</feature>
<dbReference type="Proteomes" id="UP000054302">
    <property type="component" value="Unassembled WGS sequence"/>
</dbReference>
<dbReference type="SUPFAM" id="SSF103473">
    <property type="entry name" value="MFS general substrate transporter"/>
    <property type="match status" value="1"/>
</dbReference>
<feature type="transmembrane region" description="Helical" evidence="6">
    <location>
        <begin position="68"/>
        <end position="87"/>
    </location>
</feature>
<dbReference type="HOGENOM" id="CLU_008455_13_0_1"/>
<dbReference type="AlphaFoldDB" id="A0A0D1Y167"/>
<dbReference type="InterPro" id="IPR020846">
    <property type="entry name" value="MFS_dom"/>
</dbReference>
<feature type="transmembrane region" description="Helical" evidence="6">
    <location>
        <begin position="349"/>
        <end position="376"/>
    </location>
</feature>
<evidence type="ECO:0000256" key="5">
    <source>
        <dbReference type="SAM" id="MobiDB-lite"/>
    </source>
</evidence>
<evidence type="ECO:0000256" key="1">
    <source>
        <dbReference type="ARBA" id="ARBA00004141"/>
    </source>
</evidence>
<feature type="transmembrane region" description="Helical" evidence="6">
    <location>
        <begin position="133"/>
        <end position="150"/>
    </location>
</feature>
<name>A0A0D1Y167_EXOME</name>
<feature type="transmembrane region" description="Helical" evidence="6">
    <location>
        <begin position="496"/>
        <end position="515"/>
    </location>
</feature>
<feature type="transmembrane region" description="Helical" evidence="6">
    <location>
        <begin position="430"/>
        <end position="452"/>
    </location>
</feature>
<comment type="subcellular location">
    <subcellularLocation>
        <location evidence="1">Membrane</location>
        <topology evidence="1">Multi-pass membrane protein</topology>
    </subcellularLocation>
</comment>
<feature type="transmembrane region" description="Helical" evidence="6">
    <location>
        <begin position="527"/>
        <end position="547"/>
    </location>
</feature>
<dbReference type="EMBL" id="KN847521">
    <property type="protein sequence ID" value="KIV94276.1"/>
    <property type="molecule type" value="Genomic_DNA"/>
</dbReference>
<evidence type="ECO:0000256" key="6">
    <source>
        <dbReference type="SAM" id="Phobius"/>
    </source>
</evidence>
<dbReference type="Gene3D" id="1.20.1250.20">
    <property type="entry name" value="MFS general substrate transporter like domains"/>
    <property type="match status" value="1"/>
</dbReference>
<feature type="domain" description="Major facilitator superfamily (MFS) profile" evidence="7">
    <location>
        <begin position="68"/>
        <end position="549"/>
    </location>
</feature>
<feature type="transmembrane region" description="Helical" evidence="6">
    <location>
        <begin position="201"/>
        <end position="219"/>
    </location>
</feature>
<dbReference type="InterPro" id="IPR011701">
    <property type="entry name" value="MFS"/>
</dbReference>
<accession>A0A0D1Y167</accession>
<evidence type="ECO:0000256" key="3">
    <source>
        <dbReference type="ARBA" id="ARBA00022989"/>
    </source>
</evidence>
<organism evidence="8 9">
    <name type="scientific">Exophiala mesophila</name>
    <name type="common">Black yeast-like fungus</name>
    <dbReference type="NCBI Taxonomy" id="212818"/>
    <lineage>
        <taxon>Eukaryota</taxon>
        <taxon>Fungi</taxon>
        <taxon>Dikarya</taxon>
        <taxon>Ascomycota</taxon>
        <taxon>Pezizomycotina</taxon>
        <taxon>Eurotiomycetes</taxon>
        <taxon>Chaetothyriomycetidae</taxon>
        <taxon>Chaetothyriales</taxon>
        <taxon>Herpotrichiellaceae</taxon>
        <taxon>Exophiala</taxon>
    </lineage>
</organism>
<feature type="region of interest" description="Disordered" evidence="5">
    <location>
        <begin position="269"/>
        <end position="306"/>
    </location>
</feature>
<feature type="transmembrane region" description="Helical" evidence="6">
    <location>
        <begin position="170"/>
        <end position="189"/>
    </location>
</feature>
<dbReference type="GO" id="GO:0005886">
    <property type="term" value="C:plasma membrane"/>
    <property type="evidence" value="ECO:0007669"/>
    <property type="project" value="TreeGrafter"/>
</dbReference>
<dbReference type="RefSeq" id="XP_016225850.1">
    <property type="nucleotide sequence ID" value="XM_016366332.1"/>
</dbReference>
<dbReference type="OrthoDB" id="2585655at2759"/>
<evidence type="ECO:0000313" key="8">
    <source>
        <dbReference type="EMBL" id="KIV94276.1"/>
    </source>
</evidence>
<keyword evidence="9" id="KW-1185">Reference proteome</keyword>
<dbReference type="PANTHER" id="PTHR23502">
    <property type="entry name" value="MAJOR FACILITATOR SUPERFAMILY"/>
    <property type="match status" value="1"/>
</dbReference>
<dbReference type="VEuPathDB" id="FungiDB:PV10_02058"/>
<evidence type="ECO:0000256" key="4">
    <source>
        <dbReference type="ARBA" id="ARBA00023136"/>
    </source>
</evidence>
<gene>
    <name evidence="8" type="ORF">PV10_02058</name>
</gene>
<feature type="transmembrane region" description="Helical" evidence="6">
    <location>
        <begin position="107"/>
        <end position="126"/>
    </location>
</feature>
<evidence type="ECO:0000256" key="2">
    <source>
        <dbReference type="ARBA" id="ARBA00022692"/>
    </source>
</evidence>
<keyword evidence="3 6" id="KW-1133">Transmembrane helix</keyword>
<dbReference type="OMA" id="KTDERYW"/>
<dbReference type="InterPro" id="IPR036259">
    <property type="entry name" value="MFS_trans_sf"/>
</dbReference>
<keyword evidence="4 6" id="KW-0472">Membrane</keyword>
<feature type="compositionally biased region" description="Basic and acidic residues" evidence="5">
    <location>
        <begin position="292"/>
        <end position="301"/>
    </location>
</feature>
<evidence type="ECO:0000259" key="7">
    <source>
        <dbReference type="PROSITE" id="PS50850"/>
    </source>
</evidence>
<keyword evidence="2 6" id="KW-0812">Transmembrane</keyword>
<dbReference type="GO" id="GO:0022857">
    <property type="term" value="F:transmembrane transporter activity"/>
    <property type="evidence" value="ECO:0007669"/>
    <property type="project" value="InterPro"/>
</dbReference>
<evidence type="ECO:0000313" key="9">
    <source>
        <dbReference type="Proteomes" id="UP000054302"/>
    </source>
</evidence>
<feature type="transmembrane region" description="Helical" evidence="6">
    <location>
        <begin position="225"/>
        <end position="245"/>
    </location>
</feature>
<dbReference type="PANTHER" id="PTHR23502:SF29">
    <property type="entry name" value="TRANSPORTER, PUTATIVE (AFU_ORTHOLOGUE AFUA_6G06680)-RELATED"/>
    <property type="match status" value="1"/>
</dbReference>
<dbReference type="STRING" id="212818.A0A0D1Y167"/>
<reference evidence="8 9" key="1">
    <citation type="submission" date="2015-01" db="EMBL/GenBank/DDBJ databases">
        <title>The Genome Sequence of Exophiala mesophila CBS40295.</title>
        <authorList>
            <consortium name="The Broad Institute Genomics Platform"/>
            <person name="Cuomo C."/>
            <person name="de Hoog S."/>
            <person name="Gorbushina A."/>
            <person name="Stielow B."/>
            <person name="Teixiera M."/>
            <person name="Abouelleil A."/>
            <person name="Chapman S.B."/>
            <person name="Priest M."/>
            <person name="Young S.K."/>
            <person name="Wortman J."/>
            <person name="Nusbaum C."/>
            <person name="Birren B."/>
        </authorList>
    </citation>
    <scope>NUCLEOTIDE SEQUENCE [LARGE SCALE GENOMIC DNA]</scope>
    <source>
        <strain evidence="8 9">CBS 40295</strain>
    </source>
</reference>
<sequence>MALGILEPRVEHVPGTVYVYAAEQRQAELLRSAQHLKKDKTGRIILNPQPSADPNDPLNWPLWQRDSILAILCFVSCVATTASPLLAADSVTLAIVFRRTFQDAALLTAYHLVGVGVAGWLFVASARVWGKRHLFLFGGLLMVASSAWGGSTHKNLNYASLLWSRVMQGVALAPFEALVNACVGDLYFVHERGIRMAITNTCLFGGAFLTPVFVGMMATDIGWQWSFYILAIIMSAGFLLVFFFVPETAYRRDHSLDLDLLSSDSQEAIRPSQSSEAENRQENPGENTEEGTGEKTEEKTVRTRTTAGATKVPAKATFVQRLMPFNGRKTDESFFKLLLRPFPLFFHPAVLWACLLQGVIIGWTVMVGVILSLIFLGPPLFFNEKKAGYMYTAAFIGSMLGLLFSGIYSELVTKYMIRRNKGKYEPEFRIVLVIPTMITSAIGLYGFGITAGDVARYGWIVPEVFLAFIIVSMVMGAIASAQYLLDAHREIAVEAFTNLIIFKNMFSFILAYYAYDWVFAIRIRHLFIIFGSIEVAICALSIPMYVFGKKNRALFHRHDLLKMTKLR</sequence>